<dbReference type="Proteomes" id="UP000308600">
    <property type="component" value="Unassembled WGS sequence"/>
</dbReference>
<evidence type="ECO:0000313" key="1">
    <source>
        <dbReference type="EMBL" id="TFK60230.1"/>
    </source>
</evidence>
<organism evidence="1 2">
    <name type="scientific">Pluteus cervinus</name>
    <dbReference type="NCBI Taxonomy" id="181527"/>
    <lineage>
        <taxon>Eukaryota</taxon>
        <taxon>Fungi</taxon>
        <taxon>Dikarya</taxon>
        <taxon>Basidiomycota</taxon>
        <taxon>Agaricomycotina</taxon>
        <taxon>Agaricomycetes</taxon>
        <taxon>Agaricomycetidae</taxon>
        <taxon>Agaricales</taxon>
        <taxon>Pluteineae</taxon>
        <taxon>Pluteaceae</taxon>
        <taxon>Pluteus</taxon>
    </lineage>
</organism>
<name>A0ACD3A499_9AGAR</name>
<accession>A0ACD3A499</accession>
<proteinExistence type="predicted"/>
<dbReference type="EMBL" id="ML208808">
    <property type="protein sequence ID" value="TFK60230.1"/>
    <property type="molecule type" value="Genomic_DNA"/>
</dbReference>
<gene>
    <name evidence="1" type="ORF">BDN72DRAFT_905146</name>
</gene>
<keyword evidence="2" id="KW-1185">Reference proteome</keyword>
<evidence type="ECO:0000313" key="2">
    <source>
        <dbReference type="Proteomes" id="UP000308600"/>
    </source>
</evidence>
<protein>
    <submittedName>
        <fullName evidence="1">Uncharacterized protein</fullName>
    </submittedName>
</protein>
<reference evidence="1 2" key="1">
    <citation type="journal article" date="2019" name="Nat. Ecol. Evol.">
        <title>Megaphylogeny resolves global patterns of mushroom evolution.</title>
        <authorList>
            <person name="Varga T."/>
            <person name="Krizsan K."/>
            <person name="Foldi C."/>
            <person name="Dima B."/>
            <person name="Sanchez-Garcia M."/>
            <person name="Sanchez-Ramirez S."/>
            <person name="Szollosi G.J."/>
            <person name="Szarkandi J.G."/>
            <person name="Papp V."/>
            <person name="Albert L."/>
            <person name="Andreopoulos W."/>
            <person name="Angelini C."/>
            <person name="Antonin V."/>
            <person name="Barry K.W."/>
            <person name="Bougher N.L."/>
            <person name="Buchanan P."/>
            <person name="Buyck B."/>
            <person name="Bense V."/>
            <person name="Catcheside P."/>
            <person name="Chovatia M."/>
            <person name="Cooper J."/>
            <person name="Damon W."/>
            <person name="Desjardin D."/>
            <person name="Finy P."/>
            <person name="Geml J."/>
            <person name="Haridas S."/>
            <person name="Hughes K."/>
            <person name="Justo A."/>
            <person name="Karasinski D."/>
            <person name="Kautmanova I."/>
            <person name="Kiss B."/>
            <person name="Kocsube S."/>
            <person name="Kotiranta H."/>
            <person name="LaButti K.M."/>
            <person name="Lechner B.E."/>
            <person name="Liimatainen K."/>
            <person name="Lipzen A."/>
            <person name="Lukacs Z."/>
            <person name="Mihaltcheva S."/>
            <person name="Morgado L.N."/>
            <person name="Niskanen T."/>
            <person name="Noordeloos M.E."/>
            <person name="Ohm R.A."/>
            <person name="Ortiz-Santana B."/>
            <person name="Ovrebo C."/>
            <person name="Racz N."/>
            <person name="Riley R."/>
            <person name="Savchenko A."/>
            <person name="Shiryaev A."/>
            <person name="Soop K."/>
            <person name="Spirin V."/>
            <person name="Szebenyi C."/>
            <person name="Tomsovsky M."/>
            <person name="Tulloss R.E."/>
            <person name="Uehling J."/>
            <person name="Grigoriev I.V."/>
            <person name="Vagvolgyi C."/>
            <person name="Papp T."/>
            <person name="Martin F.M."/>
            <person name="Miettinen O."/>
            <person name="Hibbett D.S."/>
            <person name="Nagy L.G."/>
        </authorList>
    </citation>
    <scope>NUCLEOTIDE SEQUENCE [LARGE SCALE GENOMIC DNA]</scope>
    <source>
        <strain evidence="1 2">NL-1719</strain>
    </source>
</reference>
<sequence>MAGKKKTTTLRLFDENDSKSKAQYTHYSSTAAGQLKTKTAFIAVGESKLKEALPSNDHALDDHVAPTSHDESHHGTQTDFEPLPSGSGSQMDSTEKSHGRDTSNHPLKAWYDVREDVLAEDLRREGRMGFEDGICPLCSGAKAIYRCTECEGGEMLCRGCMVSSHRRNGLHMIEQWNGSFFEHSSLKALGLRFQLGHPIGETCPKPITPYNDDFVVIHTNGVHEVGVNFCKCFNAPERFIQLLRYGWFPATTHQPRTAASLTVLKHFQIHSFESKCSAFEFYQALARLGDNTGIRPVRDRYRAFLVMVREYRHIKMVKRAGRGHDVMGIAGTKLGECAVLCPACPQPQYNLPDNWADGPEETRWIYRLFLAIDANFRLKRRKVSSESADPSLGSGWAYFVEQAPYAEHIKSFADQFQAKSTCSSHSAVNNSRITDGLATSGVGSVGCARHDCFRPHSVGDLQKGERYANMDYLFLSSLRTVHYVDGDVVVSYDIACQWCRNLLERIQNYGESLYLDEDLVNSFMFLVPKFHLPAHIGKCQTQYSFNLHSHVGRTDGEAPERGWSHINPIALSTCEMGPGSRRDTLEDHFGDSNWKKTYQMGTTLLRRIKTAVDESSEQTLLFHRYDLGLRKRMESEVQKWEIEIENWEADWTAPNPFETRVKKPTQEAVRRALAEEDRKAQEEGTAYALHTTFSGSELIAVGLELEEHQRRLHLDTKALGPHATDDQKAKLLSKGNNLHRRIEQWIEVQERYIPSTESLRQDGKNAANFIKELWETPLFLPSAIPPSVPCDPRLQDVEWRLRSAQAHSALDELRRCLRMRSYLFIDKDQFSRGQHQNTRSQGMIQRTNTKVNAAAAKYREARARLKSLSRLYDGDAWKNQFPTLKDEDIRSLQADEEKLKKKGKADDPSEGHRKVSWIWGVLGDGVAEVVNDELKDDLRVEWCKSRARCKRWQEEVVLLTEEMRRVLMFLDSSADRWKARANFQKKGVDGMCQEGIQAYALQQNSLHLDLKSHFEELWRYVGDYVQSKGKASVSPLQSIIEEPQELEE</sequence>